<dbReference type="AlphaFoldDB" id="A0A6A6DCR1"/>
<keyword evidence="8 13" id="KW-1015">Disulfide bond</keyword>
<name>A0A6A6DCR1_9PEZI</name>
<accession>A0A6A6DCR1</accession>
<dbReference type="PROSITE" id="PS00931">
    <property type="entry name" value="CUTINASE_2"/>
    <property type="match status" value="1"/>
</dbReference>
<dbReference type="EC" id="3.1.1.74" evidence="3 14"/>
<keyword evidence="7 14" id="KW-0378">Hydrolase</keyword>
<sequence>MYFNAFVTAALVGLATSSPIAIDADLSKRQTRTTANEFIQGGCRDIIFAWARGSTEAGNMGTIVGPPISDGLKAEFGNNAVATEGIDYPALLSTNALPGGADPIGINDMRDVLTRANRQCPDSILVAGGYSQGAAVCHRAIENLPQNVKDQIAGVVTYGDTQKQQDNNQIPNFPREKVEIICNPGDLVCEGTLTVLPPHLAYGVRAGEGVNFLSQQIRGAQAGAKARKVKTAMREMARIVT</sequence>
<evidence type="ECO:0000256" key="14">
    <source>
        <dbReference type="RuleBase" id="RU361263"/>
    </source>
</evidence>
<evidence type="ECO:0000256" key="12">
    <source>
        <dbReference type="PIRSR" id="PIRSR611150-1"/>
    </source>
</evidence>
<evidence type="ECO:0000256" key="1">
    <source>
        <dbReference type="ARBA" id="ARBA00004613"/>
    </source>
</evidence>
<dbReference type="InterPro" id="IPR011150">
    <property type="entry name" value="Cutinase_monf"/>
</dbReference>
<dbReference type="GO" id="GO:0050525">
    <property type="term" value="F:cutinase activity"/>
    <property type="evidence" value="ECO:0007669"/>
    <property type="project" value="UniProtKB-UniRule"/>
</dbReference>
<comment type="similarity">
    <text evidence="2 14">Belongs to the cutinase family.</text>
</comment>
<comment type="catalytic activity">
    <reaction evidence="9 14">
        <text>cutin + H2O = cutin monomers.</text>
        <dbReference type="EC" id="3.1.1.74"/>
    </reaction>
</comment>
<feature type="disulfide bond" evidence="13">
    <location>
        <begin position="182"/>
        <end position="189"/>
    </location>
</feature>
<dbReference type="PANTHER" id="PTHR48250">
    <property type="entry name" value="CUTINASE 2-RELATED"/>
    <property type="match status" value="1"/>
</dbReference>
<dbReference type="SMART" id="SM01110">
    <property type="entry name" value="Cutinase"/>
    <property type="match status" value="1"/>
</dbReference>
<reference evidence="15" key="1">
    <citation type="journal article" date="2020" name="Stud. Mycol.">
        <title>101 Dothideomycetes genomes: a test case for predicting lifestyles and emergence of pathogens.</title>
        <authorList>
            <person name="Haridas S."/>
            <person name="Albert R."/>
            <person name="Binder M."/>
            <person name="Bloem J."/>
            <person name="Labutti K."/>
            <person name="Salamov A."/>
            <person name="Andreopoulos B."/>
            <person name="Baker S."/>
            <person name="Barry K."/>
            <person name="Bills G."/>
            <person name="Bluhm B."/>
            <person name="Cannon C."/>
            <person name="Castanera R."/>
            <person name="Culley D."/>
            <person name="Daum C."/>
            <person name="Ezra D."/>
            <person name="Gonzalez J."/>
            <person name="Henrissat B."/>
            <person name="Kuo A."/>
            <person name="Liang C."/>
            <person name="Lipzen A."/>
            <person name="Lutzoni F."/>
            <person name="Magnuson J."/>
            <person name="Mondo S."/>
            <person name="Nolan M."/>
            <person name="Ohm R."/>
            <person name="Pangilinan J."/>
            <person name="Park H.-J."/>
            <person name="Ramirez L."/>
            <person name="Alfaro M."/>
            <person name="Sun H."/>
            <person name="Tritt A."/>
            <person name="Yoshinaga Y."/>
            <person name="Zwiers L.-H."/>
            <person name="Turgeon B."/>
            <person name="Goodwin S."/>
            <person name="Spatafora J."/>
            <person name="Crous P."/>
            <person name="Grigoriev I."/>
        </authorList>
    </citation>
    <scope>NUCLEOTIDE SEQUENCE</scope>
    <source>
        <strain evidence="15">CBS 207.26</strain>
    </source>
</reference>
<feature type="active site" evidence="12">
    <location>
        <position position="186"/>
    </location>
</feature>
<dbReference type="InterPro" id="IPR043580">
    <property type="entry name" value="CUTINASE_1"/>
</dbReference>
<evidence type="ECO:0000256" key="3">
    <source>
        <dbReference type="ARBA" id="ARBA00013095"/>
    </source>
</evidence>
<dbReference type="Pfam" id="PF01083">
    <property type="entry name" value="Cutinase"/>
    <property type="match status" value="1"/>
</dbReference>
<dbReference type="PROSITE" id="PS00155">
    <property type="entry name" value="CUTINASE_1"/>
    <property type="match status" value="1"/>
</dbReference>
<feature type="disulfide bond" evidence="13">
    <location>
        <begin position="43"/>
        <end position="120"/>
    </location>
</feature>
<keyword evidence="6 14" id="KW-0732">Signal</keyword>
<comment type="subcellular location">
    <subcellularLocation>
        <location evidence="1 14">Secreted</location>
    </subcellularLocation>
</comment>
<dbReference type="InterPro" id="IPR000675">
    <property type="entry name" value="Cutinase/axe"/>
</dbReference>
<dbReference type="Proteomes" id="UP000800200">
    <property type="component" value="Unassembled WGS sequence"/>
</dbReference>
<dbReference type="FunFam" id="3.40.50.1820:FF:000235">
    <property type="entry name" value="Cutinase 1"/>
    <property type="match status" value="1"/>
</dbReference>
<dbReference type="OrthoDB" id="3225429at2759"/>
<comment type="function">
    <text evidence="10">Catalyzes the hydrolysis of complex carboxylic polyesters found in the cell wall of plants. Degrades cutin, a macromolecule that forms the structure of the plant cuticle. Allows pathogenic fungi to penetrate through the cuticular barrier into the host plant during the initial stage of fungal infection.</text>
</comment>
<dbReference type="GO" id="GO:0016052">
    <property type="term" value="P:carbohydrate catabolic process"/>
    <property type="evidence" value="ECO:0007669"/>
    <property type="project" value="TreeGrafter"/>
</dbReference>
<gene>
    <name evidence="15" type="ORF">K469DRAFT_677661</name>
</gene>
<evidence type="ECO:0000256" key="9">
    <source>
        <dbReference type="ARBA" id="ARBA00034045"/>
    </source>
</evidence>
<proteinExistence type="inferred from homology"/>
<evidence type="ECO:0000256" key="10">
    <source>
        <dbReference type="ARBA" id="ARBA00057514"/>
    </source>
</evidence>
<keyword evidence="5 14" id="KW-0964">Secreted</keyword>
<dbReference type="GO" id="GO:0005576">
    <property type="term" value="C:extracellular region"/>
    <property type="evidence" value="ECO:0007669"/>
    <property type="project" value="UniProtKB-SubCell"/>
</dbReference>
<feature type="signal peptide" evidence="14">
    <location>
        <begin position="1"/>
        <end position="17"/>
    </location>
</feature>
<dbReference type="SUPFAM" id="SSF53474">
    <property type="entry name" value="alpha/beta-Hydrolases"/>
    <property type="match status" value="1"/>
</dbReference>
<evidence type="ECO:0000256" key="8">
    <source>
        <dbReference type="ARBA" id="ARBA00023157"/>
    </source>
</evidence>
<evidence type="ECO:0000256" key="13">
    <source>
        <dbReference type="PIRSR" id="PIRSR611150-2"/>
    </source>
</evidence>
<evidence type="ECO:0000256" key="2">
    <source>
        <dbReference type="ARBA" id="ARBA00007534"/>
    </source>
</evidence>
<feature type="chain" id="PRO_5025719426" description="Cutinase" evidence="14">
    <location>
        <begin position="18"/>
        <end position="241"/>
    </location>
</feature>
<dbReference type="PRINTS" id="PR00129">
    <property type="entry name" value="CUTINASE"/>
</dbReference>
<evidence type="ECO:0000313" key="16">
    <source>
        <dbReference type="Proteomes" id="UP000800200"/>
    </source>
</evidence>
<keyword evidence="16" id="KW-1185">Reference proteome</keyword>
<dbReference type="PANTHER" id="PTHR48250:SF3">
    <property type="entry name" value="CUTINASE 1-RELATED"/>
    <property type="match status" value="1"/>
</dbReference>
<dbReference type="EMBL" id="ML994692">
    <property type="protein sequence ID" value="KAF2177217.1"/>
    <property type="molecule type" value="Genomic_DNA"/>
</dbReference>
<evidence type="ECO:0000256" key="4">
    <source>
        <dbReference type="ARBA" id="ARBA00022487"/>
    </source>
</evidence>
<dbReference type="Gene3D" id="3.40.50.1820">
    <property type="entry name" value="alpha/beta hydrolase"/>
    <property type="match status" value="1"/>
</dbReference>
<feature type="active site" description="Proton donor/acceptor" evidence="12">
    <location>
        <position position="199"/>
    </location>
</feature>
<organism evidence="15 16">
    <name type="scientific">Zopfia rhizophila CBS 207.26</name>
    <dbReference type="NCBI Taxonomy" id="1314779"/>
    <lineage>
        <taxon>Eukaryota</taxon>
        <taxon>Fungi</taxon>
        <taxon>Dikarya</taxon>
        <taxon>Ascomycota</taxon>
        <taxon>Pezizomycotina</taxon>
        <taxon>Dothideomycetes</taxon>
        <taxon>Dothideomycetes incertae sedis</taxon>
        <taxon>Zopfiaceae</taxon>
        <taxon>Zopfia</taxon>
    </lineage>
</organism>
<protein>
    <recommendedName>
        <fullName evidence="11 14">Cutinase</fullName>
        <ecNumber evidence="3 14">3.1.1.74</ecNumber>
    </recommendedName>
</protein>
<feature type="active site" description="Nucleophile" evidence="12">
    <location>
        <position position="131"/>
    </location>
</feature>
<evidence type="ECO:0000256" key="5">
    <source>
        <dbReference type="ARBA" id="ARBA00022525"/>
    </source>
</evidence>
<evidence type="ECO:0000256" key="6">
    <source>
        <dbReference type="ARBA" id="ARBA00022729"/>
    </source>
</evidence>
<dbReference type="InterPro" id="IPR043579">
    <property type="entry name" value="CUTINASE_2"/>
</dbReference>
<keyword evidence="4 14" id="KW-0719">Serine esterase</keyword>
<dbReference type="InterPro" id="IPR029058">
    <property type="entry name" value="AB_hydrolase_fold"/>
</dbReference>
<evidence type="ECO:0000256" key="7">
    <source>
        <dbReference type="ARBA" id="ARBA00022801"/>
    </source>
</evidence>
<evidence type="ECO:0000256" key="11">
    <source>
        <dbReference type="ARBA" id="ARBA00074522"/>
    </source>
</evidence>
<evidence type="ECO:0000313" key="15">
    <source>
        <dbReference type="EMBL" id="KAF2177217.1"/>
    </source>
</evidence>